<dbReference type="CDD" id="cd13832">
    <property type="entry name" value="IHF"/>
    <property type="match status" value="1"/>
</dbReference>
<evidence type="ECO:0000313" key="6">
    <source>
        <dbReference type="EMBL" id="ALC17379.1"/>
    </source>
</evidence>
<dbReference type="GO" id="GO:0003677">
    <property type="term" value="F:DNA binding"/>
    <property type="evidence" value="ECO:0007669"/>
    <property type="project" value="UniProtKB-KW"/>
</dbReference>
<dbReference type="KEGG" id="des:DSOUD_2627"/>
<dbReference type="SUPFAM" id="SSF47729">
    <property type="entry name" value="IHF-like DNA-binding proteins"/>
    <property type="match status" value="1"/>
</dbReference>
<dbReference type="GO" id="GO:0005829">
    <property type="term" value="C:cytosol"/>
    <property type="evidence" value="ECO:0007669"/>
    <property type="project" value="TreeGrafter"/>
</dbReference>
<keyword evidence="4" id="KW-0812">Transmembrane</keyword>
<dbReference type="AlphaFoldDB" id="A0A0M3QG51"/>
<keyword evidence="7" id="KW-1185">Reference proteome</keyword>
<dbReference type="EMBL" id="CP010802">
    <property type="protein sequence ID" value="ALC17379.1"/>
    <property type="molecule type" value="Genomic_DNA"/>
</dbReference>
<evidence type="ECO:0000259" key="5">
    <source>
        <dbReference type="PROSITE" id="PS51782"/>
    </source>
</evidence>
<dbReference type="STRING" id="1603606.DSOUD_2627"/>
<keyword evidence="4" id="KW-1133">Transmembrane helix</keyword>
<comment type="similarity">
    <text evidence="1 3">Belongs to the bacterial histone-like protein family.</text>
</comment>
<dbReference type="SMART" id="SM00411">
    <property type="entry name" value="BHL"/>
    <property type="match status" value="1"/>
</dbReference>
<dbReference type="InterPro" id="IPR010992">
    <property type="entry name" value="IHF-like_DNA-bd_dom_sf"/>
</dbReference>
<evidence type="ECO:0000256" key="3">
    <source>
        <dbReference type="RuleBase" id="RU003939"/>
    </source>
</evidence>
<dbReference type="OrthoDB" id="9799835at2"/>
<evidence type="ECO:0000256" key="4">
    <source>
        <dbReference type="SAM" id="Phobius"/>
    </source>
</evidence>
<dbReference type="PANTHER" id="PTHR33175:SF2">
    <property type="entry name" value="INTEGRATION HOST FACTOR SUBUNIT ALPHA"/>
    <property type="match status" value="1"/>
</dbReference>
<proteinExistence type="inferred from homology"/>
<dbReference type="PROSITE" id="PS51782">
    <property type="entry name" value="LYSM"/>
    <property type="match status" value="1"/>
</dbReference>
<accession>A0A0M3QG51</accession>
<name>A0A0M3QG51_9BACT</name>
<dbReference type="Proteomes" id="UP000057158">
    <property type="component" value="Chromosome"/>
</dbReference>
<evidence type="ECO:0000256" key="2">
    <source>
        <dbReference type="ARBA" id="ARBA00023125"/>
    </source>
</evidence>
<gene>
    <name evidence="6" type="ORF">DSOUD_2627</name>
</gene>
<dbReference type="InterPro" id="IPR018392">
    <property type="entry name" value="LysM"/>
</dbReference>
<dbReference type="Gene3D" id="4.10.520.10">
    <property type="entry name" value="IHF-like DNA-binding proteins"/>
    <property type="match status" value="1"/>
</dbReference>
<feature type="transmembrane region" description="Helical" evidence="4">
    <location>
        <begin position="121"/>
        <end position="142"/>
    </location>
</feature>
<dbReference type="PATRIC" id="fig|1603606.3.peg.2847"/>
<keyword evidence="4" id="KW-0472">Membrane</keyword>
<organism evidence="6 7">
    <name type="scientific">Desulfuromonas soudanensis</name>
    <dbReference type="NCBI Taxonomy" id="1603606"/>
    <lineage>
        <taxon>Bacteria</taxon>
        <taxon>Pseudomonadati</taxon>
        <taxon>Thermodesulfobacteriota</taxon>
        <taxon>Desulfuromonadia</taxon>
        <taxon>Desulfuromonadales</taxon>
        <taxon>Desulfuromonadaceae</taxon>
        <taxon>Desulfuromonas</taxon>
    </lineage>
</organism>
<dbReference type="RefSeq" id="WP_053551390.1">
    <property type="nucleotide sequence ID" value="NZ_CP010802.1"/>
</dbReference>
<evidence type="ECO:0000256" key="1">
    <source>
        <dbReference type="ARBA" id="ARBA00010529"/>
    </source>
</evidence>
<dbReference type="InterPro" id="IPR000119">
    <property type="entry name" value="Hist_DNA-bd"/>
</dbReference>
<dbReference type="InterPro" id="IPR036779">
    <property type="entry name" value="LysM_dom_sf"/>
</dbReference>
<reference evidence="6 7" key="1">
    <citation type="submission" date="2015-07" db="EMBL/GenBank/DDBJ databases">
        <title>Isolation and Genomic Characterization of a Novel Halophilic Metal-Reducing Deltaproteobacterium from the Deep Subsurface.</title>
        <authorList>
            <person name="Badalamenti J.P."/>
            <person name="Summers Z.M."/>
            <person name="Gralnick J.A."/>
            <person name="Bond D.R."/>
        </authorList>
    </citation>
    <scope>NUCLEOTIDE SEQUENCE [LARGE SCALE GENOMIC DNA]</scope>
    <source>
        <strain evidence="6 7">WTL</strain>
    </source>
</reference>
<feature type="domain" description="LysM" evidence="5">
    <location>
        <begin position="206"/>
        <end position="257"/>
    </location>
</feature>
<dbReference type="GO" id="GO:0030527">
    <property type="term" value="F:structural constituent of chromatin"/>
    <property type="evidence" value="ECO:0007669"/>
    <property type="project" value="InterPro"/>
</dbReference>
<dbReference type="PANTHER" id="PTHR33175">
    <property type="entry name" value="DNA-BINDING PROTEIN HU"/>
    <property type="match status" value="1"/>
</dbReference>
<protein>
    <recommendedName>
        <fullName evidence="5">LysM domain-containing protein</fullName>
    </recommendedName>
</protein>
<sequence>MSDDNKITFHSFTELVAKRAGTSRVEADAYIHQLAKIMGEGLENNSDIHLYHFGRFHTTHVGEQMGSDPNTGEPLTIPEHTRVHFRAYSALRFAVNAPFRRLQIKELNEDKTAWRKRPGALILLALLVVLLILLGIGITKLISTQNASVAPLEKVSSNVEPPLVAAAPAPEPVKTAPTEEQTVPAPAIAAAAPAEPSPPVTKTTGTVVTLSSGDTLWALAATTWGDPFWWPVIYAENRPELSLHNPDLLETGITLRIPALAGSVNSPTDADFRLKEDAYRIVADDYRKLGNPRAAGYAAEAARGFDK</sequence>
<evidence type="ECO:0000313" key="7">
    <source>
        <dbReference type="Proteomes" id="UP000057158"/>
    </source>
</evidence>
<dbReference type="Pfam" id="PF00216">
    <property type="entry name" value="Bac_DNA_binding"/>
    <property type="match status" value="1"/>
</dbReference>
<dbReference type="Gene3D" id="3.10.350.10">
    <property type="entry name" value="LysM domain"/>
    <property type="match status" value="1"/>
</dbReference>
<keyword evidence="2" id="KW-0238">DNA-binding</keyword>